<gene>
    <name evidence="4" type="ORF">SAMN05216206_2047</name>
</gene>
<dbReference type="PANTHER" id="PTHR42879">
    <property type="entry name" value="3-OXOACYL-(ACYL-CARRIER-PROTEIN) REDUCTASE"/>
    <property type="match status" value="1"/>
</dbReference>
<evidence type="ECO:0000256" key="1">
    <source>
        <dbReference type="ARBA" id="ARBA00006484"/>
    </source>
</evidence>
<dbReference type="FunFam" id="3.40.50.720:FF:000084">
    <property type="entry name" value="Short-chain dehydrogenase reductase"/>
    <property type="match status" value="1"/>
</dbReference>
<dbReference type="PRINTS" id="PR00081">
    <property type="entry name" value="GDHRDH"/>
</dbReference>
<accession>A0A1I3HNI8</accession>
<keyword evidence="5" id="KW-1185">Reference proteome</keyword>
<dbReference type="InterPro" id="IPR057326">
    <property type="entry name" value="KR_dom"/>
</dbReference>
<feature type="domain" description="Ketoreductase" evidence="3">
    <location>
        <begin position="6"/>
        <end position="184"/>
    </location>
</feature>
<dbReference type="Pfam" id="PF00106">
    <property type="entry name" value="adh_short"/>
    <property type="match status" value="1"/>
</dbReference>
<dbReference type="Gene3D" id="3.40.50.720">
    <property type="entry name" value="NAD(P)-binding Rossmann-like Domain"/>
    <property type="match status" value="1"/>
</dbReference>
<dbReference type="OrthoDB" id="9786435at2"/>
<dbReference type="InterPro" id="IPR050259">
    <property type="entry name" value="SDR"/>
</dbReference>
<dbReference type="InterPro" id="IPR020904">
    <property type="entry name" value="Sc_DH/Rdtase_CS"/>
</dbReference>
<reference evidence="5" key="1">
    <citation type="submission" date="2016-10" db="EMBL/GenBank/DDBJ databases">
        <authorList>
            <person name="Varghese N."/>
            <person name="Submissions S."/>
        </authorList>
    </citation>
    <scope>NUCLEOTIDE SEQUENCE [LARGE SCALE GENOMIC DNA]</scope>
    <source>
        <strain evidence="5">LMG 24016</strain>
    </source>
</reference>
<dbReference type="SUPFAM" id="SSF51735">
    <property type="entry name" value="NAD(P)-binding Rossmann-fold domains"/>
    <property type="match status" value="1"/>
</dbReference>
<dbReference type="GO" id="GO:0032787">
    <property type="term" value="P:monocarboxylic acid metabolic process"/>
    <property type="evidence" value="ECO:0007669"/>
    <property type="project" value="UniProtKB-ARBA"/>
</dbReference>
<dbReference type="PROSITE" id="PS00061">
    <property type="entry name" value="ADH_SHORT"/>
    <property type="match status" value="1"/>
</dbReference>
<dbReference type="InterPro" id="IPR002347">
    <property type="entry name" value="SDR_fam"/>
</dbReference>
<dbReference type="STRING" id="425504.SAMN05216206_2047"/>
<evidence type="ECO:0000256" key="2">
    <source>
        <dbReference type="RuleBase" id="RU000363"/>
    </source>
</evidence>
<dbReference type="RefSeq" id="WP_090241837.1">
    <property type="nucleotide sequence ID" value="NZ_FOQL01000002.1"/>
</dbReference>
<dbReference type="AlphaFoldDB" id="A0A1I3HNI8"/>
<evidence type="ECO:0000313" key="5">
    <source>
        <dbReference type="Proteomes" id="UP000243606"/>
    </source>
</evidence>
<dbReference type="SMART" id="SM00822">
    <property type="entry name" value="PKS_KR"/>
    <property type="match status" value="1"/>
</dbReference>
<sequence length="255" mass="26737">MNLQGKVALVTGSTSGIGLGIALKLAEAGADLVLNGFGDSDTAVAAVRAHGVRAEHHPADMSKPEEIEALMHFAASTFAGVDILVNNAGIQHVAPVEDFPVERWDAIIAINLSAAFHTTRLAMPSMRARNWGRIINIASAHGLAASAGKSAYVAAKHGLIGLTKSVALETATTGITCNAICPGWVLTPLVQKQIDDRTVDGDSARAREELLGEKQPSLDFVTPEQLGELALFLCSDAAIQVRGAAWNMDGGWLAR</sequence>
<dbReference type="InterPro" id="IPR036291">
    <property type="entry name" value="NAD(P)-bd_dom_sf"/>
</dbReference>
<dbReference type="NCBIfam" id="NF009093">
    <property type="entry name" value="PRK12429.1"/>
    <property type="match status" value="1"/>
</dbReference>
<dbReference type="Proteomes" id="UP000243606">
    <property type="component" value="Unassembled WGS sequence"/>
</dbReference>
<comment type="similarity">
    <text evidence="1 2">Belongs to the short-chain dehydrogenases/reductases (SDR) family.</text>
</comment>
<organism evidence="4 5">
    <name type="scientific">Pseudomonas guineae</name>
    <dbReference type="NCBI Taxonomy" id="425504"/>
    <lineage>
        <taxon>Bacteria</taxon>
        <taxon>Pseudomonadati</taxon>
        <taxon>Pseudomonadota</taxon>
        <taxon>Gammaproteobacteria</taxon>
        <taxon>Pseudomonadales</taxon>
        <taxon>Pseudomonadaceae</taxon>
        <taxon>Pseudomonas</taxon>
    </lineage>
</organism>
<dbReference type="EMBL" id="FOQL01000002">
    <property type="protein sequence ID" value="SFI37348.1"/>
    <property type="molecule type" value="Genomic_DNA"/>
</dbReference>
<dbReference type="PRINTS" id="PR00080">
    <property type="entry name" value="SDRFAMILY"/>
</dbReference>
<protein>
    <submittedName>
        <fullName evidence="4">3-hydroxybutyrate dehydrogenase</fullName>
    </submittedName>
</protein>
<name>A0A1I3HNI8_9PSED</name>
<evidence type="ECO:0000259" key="3">
    <source>
        <dbReference type="SMART" id="SM00822"/>
    </source>
</evidence>
<dbReference type="PANTHER" id="PTHR42879:SF2">
    <property type="entry name" value="3-OXOACYL-[ACYL-CARRIER-PROTEIN] REDUCTASE FABG"/>
    <property type="match status" value="1"/>
</dbReference>
<dbReference type="GO" id="GO:0003858">
    <property type="term" value="F:3-hydroxybutyrate dehydrogenase activity"/>
    <property type="evidence" value="ECO:0007669"/>
    <property type="project" value="InterPro"/>
</dbReference>
<evidence type="ECO:0000313" key="4">
    <source>
        <dbReference type="EMBL" id="SFI37348.1"/>
    </source>
</evidence>
<dbReference type="InterPro" id="IPR011294">
    <property type="entry name" value="3-OHbutyrate_DH"/>
</dbReference>
<dbReference type="NCBIfam" id="TIGR01963">
    <property type="entry name" value="PHB_DH"/>
    <property type="match status" value="1"/>
</dbReference>
<proteinExistence type="inferred from homology"/>